<reference evidence="2" key="1">
    <citation type="journal article" date="2023" name="Plant J.">
        <title>The genome of the king protea, Protea cynaroides.</title>
        <authorList>
            <person name="Chang J."/>
            <person name="Duong T.A."/>
            <person name="Schoeman C."/>
            <person name="Ma X."/>
            <person name="Roodt D."/>
            <person name="Barker N."/>
            <person name="Li Z."/>
            <person name="Van de Peer Y."/>
            <person name="Mizrachi E."/>
        </authorList>
    </citation>
    <scope>NUCLEOTIDE SEQUENCE</scope>
    <source>
        <tissue evidence="2">Young leaves</tissue>
    </source>
</reference>
<feature type="region of interest" description="Disordered" evidence="1">
    <location>
        <begin position="109"/>
        <end position="134"/>
    </location>
</feature>
<dbReference type="AlphaFoldDB" id="A0A9Q0QTS0"/>
<proteinExistence type="predicted"/>
<accession>A0A9Q0QTS0</accession>
<gene>
    <name evidence="2" type="ORF">NE237_004634</name>
</gene>
<sequence>MGWWLSPEGEGRRRVAVAPGGGEVLGRRVGSLEGREVVPRGGGAGVALDWGGATPVGGPRQREALFVGILRPKEEALGGVLEGSWAGEPGGGGCALRVTRLEGDRQRRGAVEVEVGQRGSQVGGRRVVPKDGGG</sequence>
<comment type="caution">
    <text evidence="2">The sequence shown here is derived from an EMBL/GenBank/DDBJ whole genome shotgun (WGS) entry which is preliminary data.</text>
</comment>
<name>A0A9Q0QTS0_9MAGN</name>
<evidence type="ECO:0000256" key="1">
    <source>
        <dbReference type="SAM" id="MobiDB-lite"/>
    </source>
</evidence>
<evidence type="ECO:0000313" key="2">
    <source>
        <dbReference type="EMBL" id="KAJ4971535.1"/>
    </source>
</evidence>
<evidence type="ECO:0000313" key="3">
    <source>
        <dbReference type="Proteomes" id="UP001141806"/>
    </source>
</evidence>
<feature type="compositionally biased region" description="Low complexity" evidence="1">
    <location>
        <begin position="112"/>
        <end position="126"/>
    </location>
</feature>
<dbReference type="Proteomes" id="UP001141806">
    <property type="component" value="Unassembled WGS sequence"/>
</dbReference>
<protein>
    <submittedName>
        <fullName evidence="2">Uncharacterized protein</fullName>
    </submittedName>
</protein>
<organism evidence="2 3">
    <name type="scientific">Protea cynaroides</name>
    <dbReference type="NCBI Taxonomy" id="273540"/>
    <lineage>
        <taxon>Eukaryota</taxon>
        <taxon>Viridiplantae</taxon>
        <taxon>Streptophyta</taxon>
        <taxon>Embryophyta</taxon>
        <taxon>Tracheophyta</taxon>
        <taxon>Spermatophyta</taxon>
        <taxon>Magnoliopsida</taxon>
        <taxon>Proteales</taxon>
        <taxon>Proteaceae</taxon>
        <taxon>Protea</taxon>
    </lineage>
</organism>
<dbReference type="EMBL" id="JAMYWD010000005">
    <property type="protein sequence ID" value="KAJ4971535.1"/>
    <property type="molecule type" value="Genomic_DNA"/>
</dbReference>
<keyword evidence="3" id="KW-1185">Reference proteome</keyword>